<accession>A0AAN7QI99</accession>
<gene>
    <name evidence="1" type="ORF">SAY86_026917</name>
</gene>
<dbReference type="AlphaFoldDB" id="A0AAN7QI99"/>
<keyword evidence="2" id="KW-1185">Reference proteome</keyword>
<name>A0AAN7QI99_TRANT</name>
<sequence>MHTTSGPHSCLQTKLSEDIWTLQLHRILWPSLTRVHLQMQMQMQQLRDLLLFPDWLVVLLIHLYGEMNTYCIGVAGHSCQLELPWFLLLLSSQCPLRTIGSTHHMENSSLYPSEKLESNWYAAMDNLEMIKRNSKLVIMH</sequence>
<dbReference type="Proteomes" id="UP001346149">
    <property type="component" value="Unassembled WGS sequence"/>
</dbReference>
<reference evidence="1 2" key="1">
    <citation type="journal article" date="2023" name="Hortic Res">
        <title>Pangenome of water caltrop reveals structural variations and asymmetric subgenome divergence after allopolyploidization.</title>
        <authorList>
            <person name="Zhang X."/>
            <person name="Chen Y."/>
            <person name="Wang L."/>
            <person name="Yuan Y."/>
            <person name="Fang M."/>
            <person name="Shi L."/>
            <person name="Lu R."/>
            <person name="Comes H.P."/>
            <person name="Ma Y."/>
            <person name="Chen Y."/>
            <person name="Huang G."/>
            <person name="Zhou Y."/>
            <person name="Zheng Z."/>
            <person name="Qiu Y."/>
        </authorList>
    </citation>
    <scope>NUCLEOTIDE SEQUENCE [LARGE SCALE GENOMIC DNA]</scope>
    <source>
        <strain evidence="1">F231</strain>
    </source>
</reference>
<protein>
    <submittedName>
        <fullName evidence="1">Uncharacterized protein</fullName>
    </submittedName>
</protein>
<evidence type="ECO:0000313" key="2">
    <source>
        <dbReference type="Proteomes" id="UP001346149"/>
    </source>
</evidence>
<dbReference type="EMBL" id="JAXQNO010000021">
    <property type="protein sequence ID" value="KAK4768767.1"/>
    <property type="molecule type" value="Genomic_DNA"/>
</dbReference>
<proteinExistence type="predicted"/>
<comment type="caution">
    <text evidence="1">The sequence shown here is derived from an EMBL/GenBank/DDBJ whole genome shotgun (WGS) entry which is preliminary data.</text>
</comment>
<evidence type="ECO:0000313" key="1">
    <source>
        <dbReference type="EMBL" id="KAK4768767.1"/>
    </source>
</evidence>
<organism evidence="1 2">
    <name type="scientific">Trapa natans</name>
    <name type="common">Water chestnut</name>
    <dbReference type="NCBI Taxonomy" id="22666"/>
    <lineage>
        <taxon>Eukaryota</taxon>
        <taxon>Viridiplantae</taxon>
        <taxon>Streptophyta</taxon>
        <taxon>Embryophyta</taxon>
        <taxon>Tracheophyta</taxon>
        <taxon>Spermatophyta</taxon>
        <taxon>Magnoliopsida</taxon>
        <taxon>eudicotyledons</taxon>
        <taxon>Gunneridae</taxon>
        <taxon>Pentapetalae</taxon>
        <taxon>rosids</taxon>
        <taxon>malvids</taxon>
        <taxon>Myrtales</taxon>
        <taxon>Lythraceae</taxon>
        <taxon>Trapa</taxon>
    </lineage>
</organism>